<evidence type="ECO:0000256" key="1">
    <source>
        <dbReference type="ARBA" id="ARBA00004651"/>
    </source>
</evidence>
<gene>
    <name evidence="9" type="ordered locus">TREAZ_1657</name>
</gene>
<keyword evidence="5 7" id="KW-1133">Transmembrane helix</keyword>
<dbReference type="RefSeq" id="WP_015710365.1">
    <property type="nucleotide sequence ID" value="NC_015577.1"/>
</dbReference>
<dbReference type="Pfam" id="PF00528">
    <property type="entry name" value="BPD_transp_1"/>
    <property type="match status" value="1"/>
</dbReference>
<dbReference type="EMBL" id="CP001841">
    <property type="protein sequence ID" value="AEF80964.1"/>
    <property type="molecule type" value="Genomic_DNA"/>
</dbReference>
<dbReference type="STRING" id="545695.TREAZ_1657"/>
<feature type="transmembrane region" description="Helical" evidence="7">
    <location>
        <begin position="160"/>
        <end position="192"/>
    </location>
</feature>
<feature type="transmembrane region" description="Helical" evidence="7">
    <location>
        <begin position="213"/>
        <end position="236"/>
    </location>
</feature>
<evidence type="ECO:0000256" key="3">
    <source>
        <dbReference type="ARBA" id="ARBA00022475"/>
    </source>
</evidence>
<dbReference type="eggNOG" id="COG1175">
    <property type="taxonomic scope" value="Bacteria"/>
</dbReference>
<reference evidence="10" key="1">
    <citation type="submission" date="2009-12" db="EMBL/GenBank/DDBJ databases">
        <title>Complete sequence of Treponema azotonutricium strain ZAS-9.</title>
        <authorList>
            <person name="Tetu S.G."/>
            <person name="Matson E."/>
            <person name="Ren Q."/>
            <person name="Seshadri R."/>
            <person name="Elbourne L."/>
            <person name="Hassan K.A."/>
            <person name="Durkin A."/>
            <person name="Radune D."/>
            <person name="Mohamoud Y."/>
            <person name="Shay R."/>
            <person name="Jin S."/>
            <person name="Zhang X."/>
            <person name="Lucey K."/>
            <person name="Ballor N.R."/>
            <person name="Ottesen E."/>
            <person name="Rosenthal R."/>
            <person name="Allen A."/>
            <person name="Leadbetter J.R."/>
            <person name="Paulsen I.T."/>
        </authorList>
    </citation>
    <scope>NUCLEOTIDE SEQUENCE [LARGE SCALE GENOMIC DNA]</scope>
    <source>
        <strain evidence="10">ATCC BAA-888 / DSM 13862 / ZAS-9</strain>
    </source>
</reference>
<keyword evidence="3" id="KW-1003">Cell membrane</keyword>
<reference evidence="9 10" key="2">
    <citation type="journal article" date="2011" name="ISME J.">
        <title>RNA-seq reveals cooperative metabolic interactions between two termite-gut spirochete species in co-culture.</title>
        <authorList>
            <person name="Rosenthal A.Z."/>
            <person name="Matson E.G."/>
            <person name="Eldar A."/>
            <person name="Leadbetter J.R."/>
        </authorList>
    </citation>
    <scope>NUCLEOTIDE SEQUENCE [LARGE SCALE GENOMIC DNA]</scope>
    <source>
        <strain evidence="10">ATCC BAA-888 / DSM 13862 / ZAS-9</strain>
    </source>
</reference>
<evidence type="ECO:0000256" key="6">
    <source>
        <dbReference type="ARBA" id="ARBA00023136"/>
    </source>
</evidence>
<dbReference type="Gene3D" id="1.10.3720.10">
    <property type="entry name" value="MetI-like"/>
    <property type="match status" value="1"/>
</dbReference>
<dbReference type="PANTHER" id="PTHR43005:SF1">
    <property type="entry name" value="SPERMIDINE_PUTRESCINE TRANSPORT SYSTEM PERMEASE PROTEIN"/>
    <property type="match status" value="1"/>
</dbReference>
<dbReference type="GO" id="GO:0055085">
    <property type="term" value="P:transmembrane transport"/>
    <property type="evidence" value="ECO:0007669"/>
    <property type="project" value="InterPro"/>
</dbReference>
<dbReference type="OrthoDB" id="356735at2"/>
<feature type="transmembrane region" description="Helical" evidence="7">
    <location>
        <begin position="106"/>
        <end position="127"/>
    </location>
</feature>
<dbReference type="GO" id="GO:0005886">
    <property type="term" value="C:plasma membrane"/>
    <property type="evidence" value="ECO:0007669"/>
    <property type="project" value="UniProtKB-SubCell"/>
</dbReference>
<evidence type="ECO:0000256" key="4">
    <source>
        <dbReference type="ARBA" id="ARBA00022692"/>
    </source>
</evidence>
<proteinExistence type="inferred from homology"/>
<dbReference type="HOGENOM" id="CLU_016047_0_3_12"/>
<dbReference type="SUPFAM" id="SSF161098">
    <property type="entry name" value="MetI-like"/>
    <property type="match status" value="1"/>
</dbReference>
<evidence type="ECO:0000256" key="7">
    <source>
        <dbReference type="RuleBase" id="RU363032"/>
    </source>
</evidence>
<dbReference type="PROSITE" id="PS50928">
    <property type="entry name" value="ABC_TM1"/>
    <property type="match status" value="1"/>
</dbReference>
<sequence length="306" mass="34445">MIKKGGLNFFDHFAPFLMVIPALVCILAVHIYPSVRSVFMAFFDINLTRVARPFIGFGNFTEALKNPVVLRVLFNTFLWAVLSVFFGGFFALFVAQQLNKSFRGRALFRTLFLAPWVTPPIVVSMVWRQIFSRDFSPVSGLLMRIGLISKPINFLGDTNMYLGLISIPMIFLIVINIWSMFPFCMVMFLAAIQTVPLEMYEAARVDGASKLQVFWKITFPMLIPVIQTTVLMQSIWQFNSFNLSYLVTHGGPLNSTELLSVTVYNAAYSGFRYGYAAALSVIMLCIVAIPAAYSIINSLRGEKKSV</sequence>
<dbReference type="AlphaFoldDB" id="F5YDA0"/>
<keyword evidence="2 7" id="KW-0813">Transport</keyword>
<evidence type="ECO:0000256" key="5">
    <source>
        <dbReference type="ARBA" id="ARBA00022989"/>
    </source>
</evidence>
<organism evidence="9 10">
    <name type="scientific">Leadbettera azotonutricia (strain ATCC BAA-888 / DSM 13862 / ZAS-9)</name>
    <name type="common">Treponema azotonutricium</name>
    <dbReference type="NCBI Taxonomy" id="545695"/>
    <lineage>
        <taxon>Bacteria</taxon>
        <taxon>Pseudomonadati</taxon>
        <taxon>Spirochaetota</taxon>
        <taxon>Spirochaetia</taxon>
        <taxon>Spirochaetales</taxon>
        <taxon>Breznakiellaceae</taxon>
        <taxon>Leadbettera</taxon>
    </lineage>
</organism>
<comment type="similarity">
    <text evidence="7">Belongs to the binding-protein-dependent transport system permease family.</text>
</comment>
<dbReference type="InterPro" id="IPR000515">
    <property type="entry name" value="MetI-like"/>
</dbReference>
<dbReference type="PANTHER" id="PTHR43005">
    <property type="entry name" value="BLR7065 PROTEIN"/>
    <property type="match status" value="1"/>
</dbReference>
<comment type="subcellular location">
    <subcellularLocation>
        <location evidence="1 7">Cell membrane</location>
        <topology evidence="1 7">Multi-pass membrane protein</topology>
    </subcellularLocation>
</comment>
<dbReference type="CDD" id="cd06261">
    <property type="entry name" value="TM_PBP2"/>
    <property type="match status" value="1"/>
</dbReference>
<evidence type="ECO:0000313" key="9">
    <source>
        <dbReference type="EMBL" id="AEF80964.1"/>
    </source>
</evidence>
<dbReference type="InterPro" id="IPR035906">
    <property type="entry name" value="MetI-like_sf"/>
</dbReference>
<evidence type="ECO:0000256" key="2">
    <source>
        <dbReference type="ARBA" id="ARBA00022448"/>
    </source>
</evidence>
<feature type="transmembrane region" description="Helical" evidence="7">
    <location>
        <begin position="273"/>
        <end position="296"/>
    </location>
</feature>
<keyword evidence="10" id="KW-1185">Reference proteome</keyword>
<protein>
    <submittedName>
        <fullName evidence="9">ABC transporter, permease protein</fullName>
    </submittedName>
</protein>
<feature type="transmembrane region" description="Helical" evidence="7">
    <location>
        <begin position="12"/>
        <end position="32"/>
    </location>
</feature>
<accession>F5YDA0</accession>
<feature type="transmembrane region" description="Helical" evidence="7">
    <location>
        <begin position="72"/>
        <end position="94"/>
    </location>
</feature>
<evidence type="ECO:0000259" key="8">
    <source>
        <dbReference type="PROSITE" id="PS50928"/>
    </source>
</evidence>
<keyword evidence="4 7" id="KW-0812">Transmembrane</keyword>
<evidence type="ECO:0000313" key="10">
    <source>
        <dbReference type="Proteomes" id="UP000009222"/>
    </source>
</evidence>
<dbReference type="Proteomes" id="UP000009222">
    <property type="component" value="Chromosome"/>
</dbReference>
<dbReference type="InParanoid" id="F5YDA0"/>
<keyword evidence="6 7" id="KW-0472">Membrane</keyword>
<dbReference type="KEGG" id="taz:TREAZ_1657"/>
<name>F5YDA0_LEAAZ</name>
<feature type="domain" description="ABC transmembrane type-1" evidence="8">
    <location>
        <begin position="73"/>
        <end position="294"/>
    </location>
</feature>